<organism evidence="1 2">
    <name type="scientific">Rangifer tarandus platyrhynchus</name>
    <name type="common">Svalbard reindeer</name>
    <dbReference type="NCBI Taxonomy" id="3082113"/>
    <lineage>
        <taxon>Eukaryota</taxon>
        <taxon>Metazoa</taxon>
        <taxon>Chordata</taxon>
        <taxon>Craniata</taxon>
        <taxon>Vertebrata</taxon>
        <taxon>Euteleostomi</taxon>
        <taxon>Mammalia</taxon>
        <taxon>Eutheria</taxon>
        <taxon>Laurasiatheria</taxon>
        <taxon>Artiodactyla</taxon>
        <taxon>Ruminantia</taxon>
        <taxon>Pecora</taxon>
        <taxon>Cervidae</taxon>
        <taxon>Odocoileinae</taxon>
        <taxon>Rangifer</taxon>
    </lineage>
</organism>
<dbReference type="Proteomes" id="UP001176941">
    <property type="component" value="Chromosome 19"/>
</dbReference>
<evidence type="ECO:0000313" key="1">
    <source>
        <dbReference type="EMBL" id="CAI9159377.1"/>
    </source>
</evidence>
<keyword evidence="2" id="KW-1185">Reference proteome</keyword>
<reference evidence="1" key="1">
    <citation type="submission" date="2023-04" db="EMBL/GenBank/DDBJ databases">
        <authorList>
            <consortium name="ELIXIR-Norway"/>
        </authorList>
    </citation>
    <scope>NUCLEOTIDE SEQUENCE [LARGE SCALE GENOMIC DNA]</scope>
</reference>
<evidence type="ECO:0000313" key="2">
    <source>
        <dbReference type="Proteomes" id="UP001176941"/>
    </source>
</evidence>
<protein>
    <submittedName>
        <fullName evidence="1">Uncharacterized protein</fullName>
    </submittedName>
</protein>
<accession>A0ABN8YCT2</accession>
<gene>
    <name evidence="1" type="ORF">MRATA1EN1_LOCUS8339</name>
</gene>
<name>A0ABN8YCT2_RANTA</name>
<proteinExistence type="predicted"/>
<dbReference type="EMBL" id="OX459955">
    <property type="protein sequence ID" value="CAI9159377.1"/>
    <property type="molecule type" value="Genomic_DNA"/>
</dbReference>
<sequence>MLVLDPGRGLWGWGSSLSPSPSFHNTGQRGQSCLPVQLQLSKRVSSFLFLSVMRNGSISLAEEMFGTKKRGKKKSKPVPRNEVKATAYRDNLVPVPFLGYELIPIIMKLAW</sequence>